<dbReference type="OrthoDB" id="214150at2"/>
<evidence type="ECO:0000313" key="2">
    <source>
        <dbReference type="EMBL" id="RVT93837.1"/>
    </source>
</evidence>
<proteinExistence type="predicted"/>
<comment type="caution">
    <text evidence="2">The sequence shown here is derived from an EMBL/GenBank/DDBJ whole genome shotgun (WGS) entry which is preliminary data.</text>
</comment>
<evidence type="ECO:0000259" key="1">
    <source>
        <dbReference type="Pfam" id="PF08818"/>
    </source>
</evidence>
<gene>
    <name evidence="2" type="ORF">EOD43_08230</name>
</gene>
<dbReference type="EMBL" id="SACN01000001">
    <property type="protein sequence ID" value="RVT93837.1"/>
    <property type="molecule type" value="Genomic_DNA"/>
</dbReference>
<evidence type="ECO:0000313" key="3">
    <source>
        <dbReference type="Proteomes" id="UP000282971"/>
    </source>
</evidence>
<protein>
    <recommendedName>
        <fullName evidence="1">YdhG-like domain-containing protein</fullName>
    </recommendedName>
</protein>
<feature type="domain" description="YdhG-like" evidence="1">
    <location>
        <begin position="20"/>
        <end position="112"/>
    </location>
</feature>
<reference evidence="2 3" key="1">
    <citation type="submission" date="2019-01" db="EMBL/GenBank/DDBJ databases">
        <authorList>
            <person name="Chen W.-M."/>
        </authorList>
    </citation>
    <scope>NUCLEOTIDE SEQUENCE [LARGE SCALE GENOMIC DNA]</scope>
    <source>
        <strain evidence="2 3">CCP-7</strain>
    </source>
</reference>
<dbReference type="InterPro" id="IPR014922">
    <property type="entry name" value="YdhG-like"/>
</dbReference>
<keyword evidence="3" id="KW-1185">Reference proteome</keyword>
<organism evidence="2 3">
    <name type="scientific">Sphingomonas crocodyli</name>
    <dbReference type="NCBI Taxonomy" id="1979270"/>
    <lineage>
        <taxon>Bacteria</taxon>
        <taxon>Pseudomonadati</taxon>
        <taxon>Pseudomonadota</taxon>
        <taxon>Alphaproteobacteria</taxon>
        <taxon>Sphingomonadales</taxon>
        <taxon>Sphingomonadaceae</taxon>
        <taxon>Sphingomonas</taxon>
    </lineage>
</organism>
<dbReference type="Proteomes" id="UP000282971">
    <property type="component" value="Unassembled WGS sequence"/>
</dbReference>
<name>A0A437M8C6_9SPHN</name>
<dbReference type="SUPFAM" id="SSF159888">
    <property type="entry name" value="YdhG-like"/>
    <property type="match status" value="1"/>
</dbReference>
<sequence>MSVDDRIDAYIAKAAPFAAPILTHLRGVVHAACPQVEETIRWGMPSFTYKGSILCQMAAFKAHASFGFWQREQATGEAPAKDKDAMGQFGRLTSVADLPADADLKAMIARAMALIDTGAKTPRPIKHPKPPVALPDDLAAALAAVPAAQATYDGFPEGQKREYVEWVVEAKRAETRAGRIANAVEWMAEGKRRNWKYERC</sequence>
<dbReference type="Pfam" id="PF13376">
    <property type="entry name" value="OmdA"/>
    <property type="match status" value="1"/>
</dbReference>
<dbReference type="AlphaFoldDB" id="A0A437M8C6"/>
<dbReference type="RefSeq" id="WP_127742855.1">
    <property type="nucleotide sequence ID" value="NZ_SACN01000001.1"/>
</dbReference>
<accession>A0A437M8C6</accession>
<dbReference type="Pfam" id="PF08818">
    <property type="entry name" value="DUF1801"/>
    <property type="match status" value="1"/>
</dbReference>
<dbReference type="Gene3D" id="3.90.1150.200">
    <property type="match status" value="1"/>
</dbReference>